<evidence type="ECO:0000313" key="8">
    <source>
        <dbReference type="Proteomes" id="UP000031167"/>
    </source>
</evidence>
<dbReference type="PRINTS" id="PR00719">
    <property type="entry name" value="LMWPTPASE"/>
</dbReference>
<feature type="active site" description="Proton donor" evidence="5">
    <location>
        <position position="120"/>
    </location>
</feature>
<dbReference type="InterPro" id="IPR036196">
    <property type="entry name" value="Ptyr_pPase_sf"/>
</dbReference>
<keyword evidence="3" id="KW-0378">Hydrolase</keyword>
<sequence>MKILMVCLGNICRSPLAEGIMKTKLPENCIVDSAGTISMHEGEHPDKRAIKTAANHTIDISRQRSRPITTADFENFDKIYCMDEGVLADAISKTENEEQRQKVSLFLEVLGDHKNTEVPDPYWGDMKDFENVFQLLDKGCEKIAENLFLKS</sequence>
<evidence type="ECO:0000256" key="3">
    <source>
        <dbReference type="ARBA" id="ARBA00022801"/>
    </source>
</evidence>
<dbReference type="PANTHER" id="PTHR11717">
    <property type="entry name" value="LOW MOLECULAR WEIGHT PROTEIN TYROSINE PHOSPHATASE"/>
    <property type="match status" value="1"/>
</dbReference>
<dbReference type="Gene3D" id="3.40.50.2300">
    <property type="match status" value="1"/>
</dbReference>
<feature type="domain" description="Phosphotyrosine protein phosphatase I" evidence="6">
    <location>
        <begin position="1"/>
        <end position="146"/>
    </location>
</feature>
<dbReference type="OrthoDB" id="9784339at2"/>
<dbReference type="EC" id="3.1.3.48" evidence="2"/>
<feature type="active site" description="Nucleophile" evidence="5">
    <location>
        <position position="13"/>
    </location>
</feature>
<gene>
    <name evidence="7" type="ORF">RM51_05405</name>
</gene>
<comment type="caution">
    <text evidence="7">The sequence shown here is derived from an EMBL/GenBank/DDBJ whole genome shotgun (WGS) entry which is preliminary data.</text>
</comment>
<keyword evidence="8" id="KW-1185">Reference proteome</keyword>
<keyword evidence="4" id="KW-0904">Protein phosphatase</keyword>
<proteinExistence type="inferred from homology"/>
<organism evidence="7 8">
    <name type="scientific">Chryseobacterium taiwanense</name>
    <dbReference type="NCBI Taxonomy" id="363331"/>
    <lineage>
        <taxon>Bacteria</taxon>
        <taxon>Pseudomonadati</taxon>
        <taxon>Bacteroidota</taxon>
        <taxon>Flavobacteriia</taxon>
        <taxon>Flavobacteriales</taxon>
        <taxon>Weeksellaceae</taxon>
        <taxon>Chryseobacterium group</taxon>
        <taxon>Chryseobacterium</taxon>
    </lineage>
</organism>
<evidence type="ECO:0000256" key="4">
    <source>
        <dbReference type="ARBA" id="ARBA00022912"/>
    </source>
</evidence>
<dbReference type="RefSeq" id="WP_039365909.1">
    <property type="nucleotide sequence ID" value="NZ_JWTA01000004.1"/>
</dbReference>
<dbReference type="SUPFAM" id="SSF52788">
    <property type="entry name" value="Phosphotyrosine protein phosphatases I"/>
    <property type="match status" value="1"/>
</dbReference>
<dbReference type="InterPro" id="IPR023485">
    <property type="entry name" value="Ptyr_pPase"/>
</dbReference>
<dbReference type="Proteomes" id="UP000031167">
    <property type="component" value="Unassembled WGS sequence"/>
</dbReference>
<name>A0A0B4DBQ7_9FLAO</name>
<dbReference type="SMART" id="SM00226">
    <property type="entry name" value="LMWPc"/>
    <property type="match status" value="1"/>
</dbReference>
<accession>A0A0B4DBQ7</accession>
<evidence type="ECO:0000313" key="7">
    <source>
        <dbReference type="EMBL" id="KIC64151.1"/>
    </source>
</evidence>
<evidence type="ECO:0000259" key="6">
    <source>
        <dbReference type="SMART" id="SM00226"/>
    </source>
</evidence>
<evidence type="ECO:0000256" key="2">
    <source>
        <dbReference type="ARBA" id="ARBA00013064"/>
    </source>
</evidence>
<dbReference type="InterPro" id="IPR050438">
    <property type="entry name" value="LMW_PTPase"/>
</dbReference>
<dbReference type="GO" id="GO:0004725">
    <property type="term" value="F:protein tyrosine phosphatase activity"/>
    <property type="evidence" value="ECO:0007669"/>
    <property type="project" value="UniProtKB-EC"/>
</dbReference>
<reference evidence="7 8" key="1">
    <citation type="submission" date="2014-12" db="EMBL/GenBank/DDBJ databases">
        <title>Genome sequencing of Chryseobacterium taiwanense TPW19.</title>
        <authorList>
            <person name="Tan P.W."/>
            <person name="Chan K.-G."/>
        </authorList>
    </citation>
    <scope>NUCLEOTIDE SEQUENCE [LARGE SCALE GENOMIC DNA]</scope>
    <source>
        <strain evidence="7 8">TPW19</strain>
    </source>
</reference>
<comment type="similarity">
    <text evidence="1">Belongs to the low molecular weight phosphotyrosine protein phosphatase family.</text>
</comment>
<dbReference type="InterPro" id="IPR017867">
    <property type="entry name" value="Tyr_phospatase_low_mol_wt"/>
</dbReference>
<dbReference type="EMBL" id="JWTA01000004">
    <property type="protein sequence ID" value="KIC64151.1"/>
    <property type="molecule type" value="Genomic_DNA"/>
</dbReference>
<dbReference type="Pfam" id="PF01451">
    <property type="entry name" value="LMWPc"/>
    <property type="match status" value="1"/>
</dbReference>
<feature type="active site" description="Nucleophile" evidence="5">
    <location>
        <position position="7"/>
    </location>
</feature>
<evidence type="ECO:0000256" key="5">
    <source>
        <dbReference type="PIRSR" id="PIRSR617867-1"/>
    </source>
</evidence>
<dbReference type="STRING" id="363331.RM51_05405"/>
<protein>
    <recommendedName>
        <fullName evidence="2">protein-tyrosine-phosphatase</fullName>
        <ecNumber evidence="2">3.1.3.48</ecNumber>
    </recommendedName>
</protein>
<evidence type="ECO:0000256" key="1">
    <source>
        <dbReference type="ARBA" id="ARBA00011063"/>
    </source>
</evidence>
<dbReference type="AlphaFoldDB" id="A0A0B4DBQ7"/>
<dbReference type="PANTHER" id="PTHR11717:SF7">
    <property type="entry name" value="LOW MOLECULAR WEIGHT PHOSPHOTYROSINE PROTEIN PHOSPHATASE"/>
    <property type="match status" value="1"/>
</dbReference>
<dbReference type="CDD" id="cd16343">
    <property type="entry name" value="LMWPTP"/>
    <property type="match status" value="1"/>
</dbReference>